<dbReference type="InterPro" id="IPR006003">
    <property type="entry name" value="FGGY_RbtK-like"/>
</dbReference>
<feature type="domain" description="Carbohydrate kinase FGGY C-terminal" evidence="6">
    <location>
        <begin position="324"/>
        <end position="534"/>
    </location>
</feature>
<dbReference type="OrthoDB" id="203824at2759"/>
<organism evidence="7 8">
    <name type="scientific">Actinia tenebrosa</name>
    <name type="common">Australian red waratah sea anemone</name>
    <dbReference type="NCBI Taxonomy" id="6105"/>
    <lineage>
        <taxon>Eukaryota</taxon>
        <taxon>Metazoa</taxon>
        <taxon>Cnidaria</taxon>
        <taxon>Anthozoa</taxon>
        <taxon>Hexacorallia</taxon>
        <taxon>Actiniaria</taxon>
        <taxon>Actiniidae</taxon>
        <taxon>Actinia</taxon>
    </lineage>
</organism>
<reference evidence="8" key="1">
    <citation type="submission" date="2025-08" db="UniProtKB">
        <authorList>
            <consortium name="RefSeq"/>
        </authorList>
    </citation>
    <scope>IDENTIFICATION</scope>
    <source>
        <tissue evidence="8">Tentacle</tissue>
    </source>
</reference>
<dbReference type="GO" id="GO:0019321">
    <property type="term" value="P:pentose metabolic process"/>
    <property type="evidence" value="ECO:0007669"/>
    <property type="project" value="TreeGrafter"/>
</dbReference>
<dbReference type="GO" id="GO:0019150">
    <property type="term" value="F:D-ribulokinase activity"/>
    <property type="evidence" value="ECO:0007669"/>
    <property type="project" value="TreeGrafter"/>
</dbReference>
<dbReference type="FunFam" id="3.30.420.40:FF:000101">
    <property type="entry name" value="FGGY carbohydrate kinase domain-containing protein"/>
    <property type="match status" value="1"/>
</dbReference>
<dbReference type="RefSeq" id="XP_031557465.1">
    <property type="nucleotide sequence ID" value="XM_031701605.1"/>
</dbReference>
<feature type="domain" description="Carbohydrate kinase FGGY N-terminal" evidence="5">
    <location>
        <begin position="36"/>
        <end position="212"/>
    </location>
</feature>
<evidence type="ECO:0000256" key="3">
    <source>
        <dbReference type="ARBA" id="ARBA00022777"/>
    </source>
</evidence>
<dbReference type="FunCoup" id="A0A6P8HXR9">
    <property type="interactions" value="124"/>
</dbReference>
<evidence type="ECO:0000313" key="7">
    <source>
        <dbReference type="Proteomes" id="UP000515163"/>
    </source>
</evidence>
<keyword evidence="3" id="KW-0418">Kinase</keyword>
<dbReference type="NCBIfam" id="TIGR01315">
    <property type="entry name" value="5C_CHO_kinase"/>
    <property type="match status" value="1"/>
</dbReference>
<dbReference type="CDD" id="cd07782">
    <property type="entry name" value="ASKHA_NBD_FGGY_D-RBK"/>
    <property type="match status" value="1"/>
</dbReference>
<dbReference type="Pfam" id="PF02782">
    <property type="entry name" value="FGGY_C"/>
    <property type="match status" value="1"/>
</dbReference>
<protein>
    <recommendedName>
        <fullName evidence="4">FGGY carbohydrate kinase domain-containing protein</fullName>
    </recommendedName>
</protein>
<dbReference type="PIRSF" id="PIRSF000538">
    <property type="entry name" value="GlpK"/>
    <property type="match status" value="1"/>
</dbReference>
<dbReference type="PANTHER" id="PTHR43435:SF4">
    <property type="entry name" value="FGGY CARBOHYDRATE KINASE DOMAIN-CONTAINING PROTEIN"/>
    <property type="match status" value="1"/>
</dbReference>
<sequence length="590" mass="65079">MFRHNKHGGTLARFKLHSTAGLHGQVVSYVFMMDSYYIGVDVGTSSVRAGLVSSNGRLIDYCSRPLQIWHYGSDYYEQSSKEIWTNVCEVVKSISDKIKDKKTVHGMGFDATCSLVALNSNGDGVPVNKFQDPNRNIIMWLDHRAIKQAELINNTGHEVLRYVGGALSPEMQAAKLLWLRENLPRVCWNETSVFLDLPEYLTYKATDQLTRSMCSLVCKFNYMGHETQKPAGTTSGWIDSYWEKIGLEELPLCGYSKLGVKAAEPGEHLGQGLTKIAAEQMGLWEGCPVGCSLIDAHAGGVGVIGADASGSGLPCENQPITNRLALVCGTSTCHMAISEKPMFVKGVWGPYYSAMVPGLWLNEGGQSATGKLIDHLVENHPAYREVQEFAKTKGTSTYEELNRVVIHLSNQKGLMNPAFLAQHFHVFPDFHGNRSPIADPNLKGMICGLSLTCDIENLAVLYVATMQALAHGTRHIVQSMNASGHDINTLFLCGGLSKNSLFVQTHADITGMPCVLPRESESILLGAAILGACASGHYGTIQEAMKKMTAIGDIYLPDDRFKSFHDKKYKVYHQMLKNQDEYRQIMDDQK</sequence>
<dbReference type="PANTHER" id="PTHR43435">
    <property type="entry name" value="RIBULOKINASE"/>
    <property type="match status" value="1"/>
</dbReference>
<dbReference type="InParanoid" id="A0A6P8HXR9"/>
<dbReference type="Gene3D" id="1.20.58.2240">
    <property type="match status" value="1"/>
</dbReference>
<comment type="similarity">
    <text evidence="1">Belongs to the FGGY kinase family.</text>
</comment>
<dbReference type="InterPro" id="IPR018485">
    <property type="entry name" value="FGGY_C"/>
</dbReference>
<dbReference type="KEGG" id="aten:116294074"/>
<accession>A0A6P8HXR9</accession>
<evidence type="ECO:0000256" key="2">
    <source>
        <dbReference type="ARBA" id="ARBA00022679"/>
    </source>
</evidence>
<keyword evidence="7" id="KW-1185">Reference proteome</keyword>
<dbReference type="InterPro" id="IPR018484">
    <property type="entry name" value="FGGY_N"/>
</dbReference>
<dbReference type="GO" id="GO:0005737">
    <property type="term" value="C:cytoplasm"/>
    <property type="evidence" value="ECO:0007669"/>
    <property type="project" value="TreeGrafter"/>
</dbReference>
<dbReference type="GeneID" id="116294074"/>
<proteinExistence type="inferred from homology"/>
<dbReference type="Pfam" id="PF00370">
    <property type="entry name" value="FGGY_N"/>
    <property type="match status" value="1"/>
</dbReference>
<dbReference type="Proteomes" id="UP000515163">
    <property type="component" value="Unplaced"/>
</dbReference>
<dbReference type="SUPFAM" id="SSF53067">
    <property type="entry name" value="Actin-like ATPase domain"/>
    <property type="match status" value="2"/>
</dbReference>
<dbReference type="Gene3D" id="3.30.420.40">
    <property type="match status" value="1"/>
</dbReference>
<evidence type="ECO:0000259" key="6">
    <source>
        <dbReference type="Pfam" id="PF02782"/>
    </source>
</evidence>
<evidence type="ECO:0000259" key="5">
    <source>
        <dbReference type="Pfam" id="PF00370"/>
    </source>
</evidence>
<evidence type="ECO:0000256" key="4">
    <source>
        <dbReference type="ARBA" id="ARBA00074355"/>
    </source>
</evidence>
<dbReference type="InterPro" id="IPR043129">
    <property type="entry name" value="ATPase_NBD"/>
</dbReference>
<name>A0A6P8HXR9_ACTTE</name>
<dbReference type="AlphaFoldDB" id="A0A6P8HXR9"/>
<gene>
    <name evidence="8" type="primary">LOC116294074</name>
</gene>
<evidence type="ECO:0000256" key="1">
    <source>
        <dbReference type="ARBA" id="ARBA00009156"/>
    </source>
</evidence>
<evidence type="ECO:0000313" key="8">
    <source>
        <dbReference type="RefSeq" id="XP_031557465.1"/>
    </source>
</evidence>
<keyword evidence="2" id="KW-0808">Transferase</keyword>
<dbReference type="InterPro" id="IPR000577">
    <property type="entry name" value="Carb_kinase_FGGY"/>
</dbReference>